<evidence type="ECO:0000313" key="1">
    <source>
        <dbReference type="EMBL" id="CUU67561.1"/>
    </source>
</evidence>
<evidence type="ECO:0000313" key="2">
    <source>
        <dbReference type="Proteomes" id="UP000182498"/>
    </source>
</evidence>
<accession>A0A0X8XVA0</accession>
<dbReference type="EMBL" id="FAUH01000035">
    <property type="protein sequence ID" value="CUU67561.1"/>
    <property type="molecule type" value="Genomic_DNA"/>
</dbReference>
<keyword evidence="2" id="KW-1185">Reference proteome</keyword>
<name>A0A0X8XVA0_9CORY</name>
<dbReference type="Proteomes" id="UP000182498">
    <property type="component" value="Unassembled WGS sequence"/>
</dbReference>
<protein>
    <submittedName>
        <fullName evidence="1">Uncharacterized protein</fullName>
    </submittedName>
</protein>
<dbReference type="AntiFam" id="ANF00159">
    <property type="entry name" value="Shadow ORF (opposite uvrA)"/>
</dbReference>
<sequence>MRELGGSALEDHLSTGVTGARTDVDHMVGMRHDLLTMLDEYECSAGVHQLIEELQQSADIGSVQSCRRLIEDQA</sequence>
<organism evidence="1 2">
    <name type="scientific">Corynebacterium variabile</name>
    <dbReference type="NCBI Taxonomy" id="1727"/>
    <lineage>
        <taxon>Bacteria</taxon>
        <taxon>Bacillati</taxon>
        <taxon>Actinomycetota</taxon>
        <taxon>Actinomycetes</taxon>
        <taxon>Mycobacteriales</taxon>
        <taxon>Corynebacteriaceae</taxon>
        <taxon>Corynebacterium</taxon>
    </lineage>
</organism>
<proteinExistence type="predicted"/>
<dbReference type="AlphaFoldDB" id="A0A0X8XVA0"/>
<reference evidence="2" key="1">
    <citation type="submission" date="2015-11" db="EMBL/GenBank/DDBJ databases">
        <authorList>
            <person name="Dugat-Bony E."/>
        </authorList>
    </citation>
    <scope>NUCLEOTIDE SEQUENCE [LARGE SCALE GENOMIC DNA]</scope>
    <source>
        <strain evidence="2">Mu292</strain>
    </source>
</reference>
<gene>
    <name evidence="1" type="ORF">CVAR292_02925</name>
</gene>